<feature type="transmembrane region" description="Helical" evidence="6">
    <location>
        <begin position="245"/>
        <end position="263"/>
    </location>
</feature>
<keyword evidence="5 6" id="KW-0472">Membrane</keyword>
<keyword evidence="3 6" id="KW-0812">Transmembrane</keyword>
<evidence type="ECO:0000256" key="4">
    <source>
        <dbReference type="ARBA" id="ARBA00022989"/>
    </source>
</evidence>
<keyword evidence="2" id="KW-1003">Cell membrane</keyword>
<evidence type="ECO:0000256" key="1">
    <source>
        <dbReference type="ARBA" id="ARBA00004651"/>
    </source>
</evidence>
<feature type="transmembrane region" description="Helical" evidence="6">
    <location>
        <begin position="182"/>
        <end position="204"/>
    </location>
</feature>
<comment type="caution">
    <text evidence="7">The sequence shown here is derived from an EMBL/GenBank/DDBJ whole genome shotgun (WGS) entry which is preliminary data.</text>
</comment>
<accession>A0ABS5L193</accession>
<evidence type="ECO:0000256" key="6">
    <source>
        <dbReference type="SAM" id="Phobius"/>
    </source>
</evidence>
<dbReference type="PANTHER" id="PTHR30213">
    <property type="entry name" value="INNER MEMBRANE PROTEIN YHJD"/>
    <property type="match status" value="1"/>
</dbReference>
<organism evidence="7 8">
    <name type="scientific">Catenulispora pinistramenti</name>
    <dbReference type="NCBI Taxonomy" id="2705254"/>
    <lineage>
        <taxon>Bacteria</taxon>
        <taxon>Bacillati</taxon>
        <taxon>Actinomycetota</taxon>
        <taxon>Actinomycetes</taxon>
        <taxon>Catenulisporales</taxon>
        <taxon>Catenulisporaceae</taxon>
        <taxon>Catenulispora</taxon>
    </lineage>
</organism>
<evidence type="ECO:0000313" key="7">
    <source>
        <dbReference type="EMBL" id="MBS2552083.1"/>
    </source>
</evidence>
<feature type="transmembrane region" description="Helical" evidence="6">
    <location>
        <begin position="216"/>
        <end position="239"/>
    </location>
</feature>
<dbReference type="Proteomes" id="UP000730482">
    <property type="component" value="Unassembled WGS sequence"/>
</dbReference>
<feature type="transmembrane region" description="Helical" evidence="6">
    <location>
        <begin position="44"/>
        <end position="67"/>
    </location>
</feature>
<evidence type="ECO:0000313" key="8">
    <source>
        <dbReference type="Proteomes" id="UP000730482"/>
    </source>
</evidence>
<sequence>MMNRLRAVLRRFDSFQQRHPWAGFPVAVGRKFNDDRAGSLGAVIAYYAFLAVFPLLLVLVVVLSVVLHGHPALQQRALGSALADFPVIGGALRTNVSGLHRSGLSLVLGLLGTLIGARGVANAAQHAFNTVWAVPYKRRPGFPWSQVRSFAAIGVIGLGVLTTTALSGIGEGFSHLSVWVQLGVRLTAFATSLVLNVALFWLGFRITTAAEVPTRALRTGAVLAAVAWQLLQAVGGYLIGHELRHASTLYGVFGLVLGLLFWLHIQAQLTLFVVEADVVRARGLWPRSLLAPPYTEADRVSFTAYAKVEERHDGVTVDVTIEGSTDGR</sequence>
<keyword evidence="8" id="KW-1185">Reference proteome</keyword>
<evidence type="ECO:0000256" key="5">
    <source>
        <dbReference type="ARBA" id="ARBA00023136"/>
    </source>
</evidence>
<reference evidence="7 8" key="1">
    <citation type="submission" date="2020-02" db="EMBL/GenBank/DDBJ databases">
        <title>Acidophilic actinobacteria isolated from forest soil.</title>
        <authorList>
            <person name="Golinska P."/>
        </authorList>
    </citation>
    <scope>NUCLEOTIDE SEQUENCE [LARGE SCALE GENOMIC DNA]</scope>
    <source>
        <strain evidence="7 8">NL8</strain>
    </source>
</reference>
<protein>
    <submittedName>
        <fullName evidence="7">YihY/virulence factor BrkB family protein</fullName>
    </submittedName>
</protein>
<proteinExistence type="predicted"/>
<dbReference type="RefSeq" id="WP_212017330.1">
    <property type="nucleotide sequence ID" value="NZ_JAAFYZ010000170.1"/>
</dbReference>
<dbReference type="Pfam" id="PF03631">
    <property type="entry name" value="Virul_fac_BrkB"/>
    <property type="match status" value="1"/>
</dbReference>
<dbReference type="EMBL" id="JAAFYZ010000170">
    <property type="protein sequence ID" value="MBS2552083.1"/>
    <property type="molecule type" value="Genomic_DNA"/>
</dbReference>
<evidence type="ECO:0000256" key="2">
    <source>
        <dbReference type="ARBA" id="ARBA00022475"/>
    </source>
</evidence>
<comment type="subcellular location">
    <subcellularLocation>
        <location evidence="1">Cell membrane</location>
        <topology evidence="1">Multi-pass membrane protein</topology>
    </subcellularLocation>
</comment>
<dbReference type="InterPro" id="IPR017039">
    <property type="entry name" value="Virul_fac_BrkB"/>
</dbReference>
<gene>
    <name evidence="7" type="ORF">KGQ19_34995</name>
</gene>
<name>A0ABS5L193_9ACTN</name>
<dbReference type="PANTHER" id="PTHR30213:SF1">
    <property type="entry name" value="INNER MEMBRANE PROTEIN YHJD"/>
    <property type="match status" value="1"/>
</dbReference>
<evidence type="ECO:0000256" key="3">
    <source>
        <dbReference type="ARBA" id="ARBA00022692"/>
    </source>
</evidence>
<keyword evidence="4 6" id="KW-1133">Transmembrane helix</keyword>
<feature type="transmembrane region" description="Helical" evidence="6">
    <location>
        <begin position="147"/>
        <end position="170"/>
    </location>
</feature>